<dbReference type="Pfam" id="PF06488">
    <property type="entry name" value="L_lac_phage_MSP"/>
    <property type="match status" value="1"/>
</dbReference>
<dbReference type="RefSeq" id="WP_244034193.1">
    <property type="nucleotide sequence ID" value="NZ_JAAECS010000001.1"/>
</dbReference>
<reference evidence="2 3" key="1">
    <citation type="journal article" date="2022" name="Microbiol. Res.">
        <title>Comparative genome analysis, predicted lifestyle and antimicrobial strategies of Lactococcus carnosus and Lactococcus paracarnosus isolated from meat.</title>
        <authorList>
            <person name="Werum V."/>
            <person name="Ehrmann M."/>
            <person name="Vogel R."/>
            <person name="Hilgarth M."/>
        </authorList>
    </citation>
    <scope>NUCLEOTIDE SEQUENCE [LARGE SCALE GENOMIC DNA]</scope>
    <source>
        <strain evidence="2 3">TMW22177</strain>
    </source>
</reference>
<dbReference type="EMBL" id="JAAECS010000001">
    <property type="protein sequence ID" value="MCJ1989027.1"/>
    <property type="molecule type" value="Genomic_DNA"/>
</dbReference>
<evidence type="ECO:0000313" key="3">
    <source>
        <dbReference type="Proteomes" id="UP001522450"/>
    </source>
</evidence>
<feature type="domain" description="Phage tail tube protein N-terminal" evidence="1">
    <location>
        <begin position="5"/>
        <end position="106"/>
    </location>
</feature>
<gene>
    <name evidence="2" type="ORF">GYN21_02230</name>
</gene>
<dbReference type="InterPro" id="IPR046764">
    <property type="entry name" value="L_lac_phage_MSP_N"/>
</dbReference>
<accession>A0ABT0AQQ4</accession>
<sequence length="197" mass="21154">MAVNETNKVEYGLKNAHYAKMTIDETGKVTYATPVPIKGAVEISLESKAELVSFEADNEVYYSAPGTSSYEGTLTLAKVPDNFLVEILGEDLDAVDGVQTEIDGAKTSNFALMFSFEGDKNGTRHVFYNCSANRPSVASKTGKEINTTELAFTASAKPSESVNDKAIVKAKTTASTTTAIYDAWFSKVYIKTAGTGK</sequence>
<dbReference type="NCBIfam" id="TIGR01603">
    <property type="entry name" value="maj_tail_phi13"/>
    <property type="match status" value="1"/>
</dbReference>
<protein>
    <submittedName>
        <fullName evidence="2">Phage tail protein</fullName>
    </submittedName>
</protein>
<proteinExistence type="predicted"/>
<dbReference type="Proteomes" id="UP001522450">
    <property type="component" value="Unassembled WGS sequence"/>
</dbReference>
<evidence type="ECO:0000259" key="1">
    <source>
        <dbReference type="Pfam" id="PF06488"/>
    </source>
</evidence>
<name>A0ABT0AQQ4_9LACT</name>
<keyword evidence="3" id="KW-1185">Reference proteome</keyword>
<dbReference type="InterPro" id="IPR006490">
    <property type="entry name" value="Maj_tail_phi13"/>
</dbReference>
<comment type="caution">
    <text evidence="2">The sequence shown here is derived from an EMBL/GenBank/DDBJ whole genome shotgun (WGS) entry which is preliminary data.</text>
</comment>
<organism evidence="2 3">
    <name type="scientific">Pseudolactococcus carnosus</name>
    <dbReference type="NCBI Taxonomy" id="2749961"/>
    <lineage>
        <taxon>Bacteria</taxon>
        <taxon>Bacillati</taxon>
        <taxon>Bacillota</taxon>
        <taxon>Bacilli</taxon>
        <taxon>Lactobacillales</taxon>
        <taxon>Streptococcaceae</taxon>
        <taxon>Pseudolactococcus</taxon>
    </lineage>
</organism>
<evidence type="ECO:0000313" key="2">
    <source>
        <dbReference type="EMBL" id="MCJ1989027.1"/>
    </source>
</evidence>